<dbReference type="OrthoDB" id="3806873at2"/>
<keyword evidence="2" id="KW-0808">Transferase</keyword>
<proteinExistence type="predicted"/>
<dbReference type="EMBL" id="FTOE01000002">
    <property type="protein sequence ID" value="SIS61060.1"/>
    <property type="molecule type" value="Genomic_DNA"/>
</dbReference>
<dbReference type="Pfam" id="PF01636">
    <property type="entry name" value="APH"/>
    <property type="match status" value="1"/>
</dbReference>
<evidence type="ECO:0000313" key="2">
    <source>
        <dbReference type="EMBL" id="SIS61060.1"/>
    </source>
</evidence>
<accession>A0A1N7KHV7</accession>
<keyword evidence="3" id="KW-1185">Reference proteome</keyword>
<name>A0A1N7KHV7_9GAMM</name>
<gene>
    <name evidence="2" type="ORF">SAMN05421760_102450</name>
</gene>
<dbReference type="InterPro" id="IPR002575">
    <property type="entry name" value="Aminoglycoside_PTrfase"/>
</dbReference>
<feature type="domain" description="Aminoglycoside phosphotransferase" evidence="1">
    <location>
        <begin position="269"/>
        <end position="447"/>
    </location>
</feature>
<organism evidence="2 3">
    <name type="scientific">Neptunomonas antarctica</name>
    <dbReference type="NCBI Taxonomy" id="619304"/>
    <lineage>
        <taxon>Bacteria</taxon>
        <taxon>Pseudomonadati</taxon>
        <taxon>Pseudomonadota</taxon>
        <taxon>Gammaproteobacteria</taxon>
        <taxon>Oceanospirillales</taxon>
        <taxon>Oceanospirillaceae</taxon>
        <taxon>Neptunomonas</taxon>
    </lineage>
</organism>
<keyword evidence="2" id="KW-0418">Kinase</keyword>
<evidence type="ECO:0000259" key="1">
    <source>
        <dbReference type="Pfam" id="PF01636"/>
    </source>
</evidence>
<dbReference type="AlphaFoldDB" id="A0A1N7KHV7"/>
<dbReference type="GO" id="GO:0016301">
    <property type="term" value="F:kinase activity"/>
    <property type="evidence" value="ECO:0007669"/>
    <property type="project" value="UniProtKB-KW"/>
</dbReference>
<evidence type="ECO:0000313" key="3">
    <source>
        <dbReference type="Proteomes" id="UP000185999"/>
    </source>
</evidence>
<dbReference type="Proteomes" id="UP000185999">
    <property type="component" value="Unassembled WGS sequence"/>
</dbReference>
<dbReference type="InterPro" id="IPR011009">
    <property type="entry name" value="Kinase-like_dom_sf"/>
</dbReference>
<dbReference type="STRING" id="619304.SAMN05421760_102450"/>
<sequence>MPTSPLGIQENLHFLLNEVETHCHLVDLFFKTHSIDLLPRIRARRGYVQTLHEKIETECALMIARRKPGTAYYMRVEAIRSLAAALEGVSSSFLDCIQEGTLTEAYIHPGSQACARLVHRIARALNLIKLGMDKAQRRTGIKLGRRRQGLLSLYDEIQIATLAAKGSLSDTQLRAAILSSFGLKRVIDQLAIVGEALIKADLGQVVSLQNYDHLRNTASTLNYSLSDLKVRRLALTRSGSAIAAISHKNESDQDVLAVYKEGDQSKLAEEVEGVKNWQKVDRRLAPDVLAHEVSEGGSSALLIEHLSGKTLEALLLDGRKDEVDQALATLFKTLERIWQATYTPEPSYAKFMAQLEKRIGDSIKIHPDFFADEYSVCGYIRPGFRTLISKVEAKESRWMAPFSVLIHGDFNVDNLIYDAVEGRIYFIDLHRSTYLDYIQDISVLMVSIYRLQVLSGSTRELMMASAIQIYHFARGFAKRRGDHYFEPRLAAGLARSFATSTRFIFDKKLASRMHLRARYLLEQLAQLSPEQELLFNIPLEELYIE</sequence>
<protein>
    <submittedName>
        <fullName evidence="2">Predicted kinase, aminoglycoside phosphotransferase (APT) family</fullName>
    </submittedName>
</protein>
<dbReference type="SUPFAM" id="SSF56112">
    <property type="entry name" value="Protein kinase-like (PK-like)"/>
    <property type="match status" value="1"/>
</dbReference>
<dbReference type="RefSeq" id="WP_054343373.1">
    <property type="nucleotide sequence ID" value="NZ_FTOE01000002.1"/>
</dbReference>
<reference evidence="3" key="1">
    <citation type="submission" date="2017-01" db="EMBL/GenBank/DDBJ databases">
        <authorList>
            <person name="Varghese N."/>
            <person name="Submissions S."/>
        </authorList>
    </citation>
    <scope>NUCLEOTIDE SEQUENCE [LARGE SCALE GENOMIC DNA]</scope>
    <source>
        <strain evidence="3">DSM 22306</strain>
    </source>
</reference>
<dbReference type="Gene3D" id="3.90.1200.10">
    <property type="match status" value="1"/>
</dbReference>